<dbReference type="EMBL" id="GGFL01014000">
    <property type="protein sequence ID" value="MBW78178.1"/>
    <property type="molecule type" value="Transcribed_RNA"/>
</dbReference>
<evidence type="ECO:0000313" key="1">
    <source>
        <dbReference type="EMBL" id="MBW78178.1"/>
    </source>
</evidence>
<proteinExistence type="predicted"/>
<sequence>MTTAAHHPSSVSGVSFVILSCSARSHAVVMLYVDRHNQRYGENPPFHNGFTLVPLLTGDSSERASQSAGLYRGSEAVLESFHRRSLSEYGTVQCMNINLRPGFDTSDGIVCSVRTEDR</sequence>
<organism evidence="1">
    <name type="scientific">Anopheles darlingi</name>
    <name type="common">Mosquito</name>
    <dbReference type="NCBI Taxonomy" id="43151"/>
    <lineage>
        <taxon>Eukaryota</taxon>
        <taxon>Metazoa</taxon>
        <taxon>Ecdysozoa</taxon>
        <taxon>Arthropoda</taxon>
        <taxon>Hexapoda</taxon>
        <taxon>Insecta</taxon>
        <taxon>Pterygota</taxon>
        <taxon>Neoptera</taxon>
        <taxon>Endopterygota</taxon>
        <taxon>Diptera</taxon>
        <taxon>Nematocera</taxon>
        <taxon>Culicoidea</taxon>
        <taxon>Culicidae</taxon>
        <taxon>Anophelinae</taxon>
        <taxon>Anopheles</taxon>
    </lineage>
</organism>
<dbReference type="AlphaFoldDB" id="A0A2M4DM36"/>
<accession>A0A2M4DM36</accession>
<name>A0A2M4DM36_ANODA</name>
<reference evidence="1" key="1">
    <citation type="submission" date="2018-01" db="EMBL/GenBank/DDBJ databases">
        <title>An insight into the sialome of Amazonian anophelines.</title>
        <authorList>
            <person name="Ribeiro J.M."/>
            <person name="Scarpassa V."/>
            <person name="Calvo E."/>
        </authorList>
    </citation>
    <scope>NUCLEOTIDE SEQUENCE</scope>
</reference>
<protein>
    <submittedName>
        <fullName evidence="1">Putative secreted protein</fullName>
    </submittedName>
</protein>